<feature type="compositionally biased region" description="Acidic residues" evidence="1">
    <location>
        <begin position="260"/>
        <end position="275"/>
    </location>
</feature>
<evidence type="ECO:0000256" key="2">
    <source>
        <dbReference type="SAM" id="Phobius"/>
    </source>
</evidence>
<feature type="region of interest" description="Disordered" evidence="1">
    <location>
        <begin position="1"/>
        <end position="21"/>
    </location>
</feature>
<dbReference type="PANTHER" id="PTHR30282">
    <property type="entry name" value="P-AMINOBENZOYL GLUTAMATE TRANSPORTER"/>
    <property type="match status" value="1"/>
</dbReference>
<feature type="transmembrane region" description="Helical" evidence="2">
    <location>
        <begin position="433"/>
        <end position="450"/>
    </location>
</feature>
<feature type="transmembrane region" description="Helical" evidence="2">
    <location>
        <begin position="290"/>
        <end position="307"/>
    </location>
</feature>
<gene>
    <name evidence="3" type="ORF">OHA22_09575</name>
</gene>
<feature type="region of interest" description="Disordered" evidence="1">
    <location>
        <begin position="258"/>
        <end position="280"/>
    </location>
</feature>
<name>A0AAU1ZWC6_9ACTN</name>
<protein>
    <submittedName>
        <fullName evidence="3">AbgT family transporter</fullName>
    </submittedName>
</protein>
<dbReference type="AlphaFoldDB" id="A0AAU1ZWC6"/>
<keyword evidence="2" id="KW-0812">Transmembrane</keyword>
<keyword evidence="2" id="KW-0472">Membrane</keyword>
<feature type="transmembrane region" description="Helical" evidence="2">
    <location>
        <begin position="100"/>
        <end position="119"/>
    </location>
</feature>
<feature type="transmembrane region" description="Helical" evidence="2">
    <location>
        <begin position="494"/>
        <end position="517"/>
    </location>
</feature>
<feature type="transmembrane region" description="Helical" evidence="2">
    <location>
        <begin position="327"/>
        <end position="346"/>
    </location>
</feature>
<feature type="transmembrane region" description="Helical" evidence="2">
    <location>
        <begin position="406"/>
        <end position="426"/>
    </location>
</feature>
<feature type="transmembrane region" description="Helical" evidence="2">
    <location>
        <begin position="229"/>
        <end position="247"/>
    </location>
</feature>
<dbReference type="InterPro" id="IPR004697">
    <property type="entry name" value="AbgT"/>
</dbReference>
<reference evidence="3" key="1">
    <citation type="submission" date="2022-10" db="EMBL/GenBank/DDBJ databases">
        <title>The complete genomes of actinobacterial strains from the NBC collection.</title>
        <authorList>
            <person name="Joergensen T.S."/>
            <person name="Alvarez Arevalo M."/>
            <person name="Sterndorff E.B."/>
            <person name="Faurdal D."/>
            <person name="Vuksanovic O."/>
            <person name="Mourched A.-S."/>
            <person name="Charusanti P."/>
            <person name="Shaw S."/>
            <person name="Blin K."/>
            <person name="Weber T."/>
        </authorList>
    </citation>
    <scope>NUCLEOTIDE SEQUENCE</scope>
    <source>
        <strain evidence="3">NBC_00093</strain>
    </source>
</reference>
<dbReference type="Pfam" id="PF03806">
    <property type="entry name" value="ABG_transport"/>
    <property type="match status" value="1"/>
</dbReference>
<evidence type="ECO:0000313" key="3">
    <source>
        <dbReference type="EMBL" id="WTT15756.1"/>
    </source>
</evidence>
<feature type="transmembrane region" description="Helical" evidence="2">
    <location>
        <begin position="367"/>
        <end position="386"/>
    </location>
</feature>
<sequence length="530" mass="55319">MTSVEKAPEGTPPEEKTPVPSAPLSGLLGLLVRIERVGNKLPHPFWLFGVLAVVLALVSWVLAAVGASAPNPASGETATVRSLVSGAGLKMMIGDAVTNYATFPPLGTILVVMLGVAVADRAGLLPAMLRAAVARVPARWLTFTLAFTGMVAHVASDAAYVVLVPLGALAFKAVGRSPMLGAVVAFVSVAAGYDASPLITPMDAVLAGLTTAAAHTVDPSYVVSPLSNYFFSIGSSLVLATVVTVVTEKVLARRVAAMPEEAEPGEETGEQEDSDALTLRPEERRGLRRAGLTLLVYAAIVVVAMIPHGSPLRGEGGSIVQSPVLTGIAVVLAVAFLITGAVYGRAVGTVRTGRDIPDHMASGLREMAPILVLFFAISQFLAYFKWTGVGEVMAIRGADLLKSAGITGPLAFLGILLVCTVINLLVTSGSAQWALVGPVFVPMFMLLDIPPEVTQAVYRIADSCTNAATPMSAYFVMTLGVVQRYRRSAGIGTLLSLTLPLCLVMLATWTLLFYAWWALGIPLGPGVPVR</sequence>
<evidence type="ECO:0000256" key="1">
    <source>
        <dbReference type="SAM" id="MobiDB-lite"/>
    </source>
</evidence>
<dbReference type="EMBL" id="CP108222">
    <property type="protein sequence ID" value="WTT15756.1"/>
    <property type="molecule type" value="Genomic_DNA"/>
</dbReference>
<dbReference type="GO" id="GO:0015558">
    <property type="term" value="F:secondary active p-aminobenzoyl-glutamate transmembrane transporter activity"/>
    <property type="evidence" value="ECO:0007669"/>
    <property type="project" value="InterPro"/>
</dbReference>
<dbReference type="GO" id="GO:1902604">
    <property type="term" value="P:p-aminobenzoyl-glutamate transmembrane transport"/>
    <property type="evidence" value="ECO:0007669"/>
    <property type="project" value="InterPro"/>
</dbReference>
<keyword evidence="2" id="KW-1133">Transmembrane helix</keyword>
<feature type="transmembrane region" description="Helical" evidence="2">
    <location>
        <begin position="45"/>
        <end position="67"/>
    </location>
</feature>
<dbReference type="PANTHER" id="PTHR30282:SF0">
    <property type="entry name" value="P-AMINOBENZOYL-GLUTAMATE TRANSPORT PROTEIN"/>
    <property type="match status" value="1"/>
</dbReference>
<proteinExistence type="predicted"/>
<accession>A0AAU1ZWC6</accession>
<organism evidence="3">
    <name type="scientific">Streptomyces sp. NBC_00093</name>
    <dbReference type="NCBI Taxonomy" id="2975649"/>
    <lineage>
        <taxon>Bacteria</taxon>
        <taxon>Bacillati</taxon>
        <taxon>Actinomycetota</taxon>
        <taxon>Actinomycetes</taxon>
        <taxon>Kitasatosporales</taxon>
        <taxon>Streptomycetaceae</taxon>
        <taxon>Streptomyces</taxon>
    </lineage>
</organism>
<feature type="transmembrane region" description="Helical" evidence="2">
    <location>
        <begin position="456"/>
        <end position="482"/>
    </location>
</feature>
<feature type="transmembrane region" description="Helical" evidence="2">
    <location>
        <begin position="140"/>
        <end position="163"/>
    </location>
</feature>